<dbReference type="EMBL" id="HG722873">
    <property type="protein sequence ID" value="CDJ63813.1"/>
    <property type="molecule type" value="Genomic_DNA"/>
</dbReference>
<organism evidence="2 3">
    <name type="scientific">Eimeria necatrix</name>
    <dbReference type="NCBI Taxonomy" id="51315"/>
    <lineage>
        <taxon>Eukaryota</taxon>
        <taxon>Sar</taxon>
        <taxon>Alveolata</taxon>
        <taxon>Apicomplexa</taxon>
        <taxon>Conoidasida</taxon>
        <taxon>Coccidia</taxon>
        <taxon>Eucoccidiorida</taxon>
        <taxon>Eimeriorina</taxon>
        <taxon>Eimeriidae</taxon>
        <taxon>Eimeria</taxon>
    </lineage>
</organism>
<feature type="compositionally biased region" description="Low complexity" evidence="1">
    <location>
        <begin position="71"/>
        <end position="112"/>
    </location>
</feature>
<evidence type="ECO:0000313" key="3">
    <source>
        <dbReference type="Proteomes" id="UP000030754"/>
    </source>
</evidence>
<dbReference type="GeneID" id="25475459"/>
<dbReference type="VEuPathDB" id="ToxoDB:ENH_00053120"/>
<keyword evidence="3" id="KW-1185">Reference proteome</keyword>
<protein>
    <submittedName>
        <fullName evidence="2">Uncharacterized protein</fullName>
    </submittedName>
</protein>
<dbReference type="RefSeq" id="XP_013439138.1">
    <property type="nucleotide sequence ID" value="XM_013583684.1"/>
</dbReference>
<feature type="compositionally biased region" description="Basic and acidic residues" evidence="1">
    <location>
        <begin position="1"/>
        <end position="12"/>
    </location>
</feature>
<accession>U6ML63</accession>
<proteinExistence type="predicted"/>
<reference evidence="2" key="2">
    <citation type="submission" date="2013-10" db="EMBL/GenBank/DDBJ databases">
        <authorList>
            <person name="Aslett M."/>
        </authorList>
    </citation>
    <scope>NUCLEOTIDE SEQUENCE [LARGE SCALE GENOMIC DNA]</scope>
    <source>
        <strain evidence="2">Houghton</strain>
    </source>
</reference>
<evidence type="ECO:0000313" key="2">
    <source>
        <dbReference type="EMBL" id="CDJ63813.1"/>
    </source>
</evidence>
<feature type="region of interest" description="Disordered" evidence="1">
    <location>
        <begin position="1"/>
        <end position="26"/>
    </location>
</feature>
<dbReference type="AlphaFoldDB" id="U6ML63"/>
<gene>
    <name evidence="2" type="ORF">ENH_00053120</name>
</gene>
<feature type="region of interest" description="Disordered" evidence="1">
    <location>
        <begin position="70"/>
        <end position="112"/>
    </location>
</feature>
<sequence length="112" mass="12035">MEFNRSCKNEKAPKKRGGGAANGTKYAGRSGFVQLELSDFPEMKEAVEKLYSRAEGLRLVSGRPEIANLKQQQQQEAAAAAEAEQQQPQEAAAATAAEQQQEQEAAAAEEGP</sequence>
<reference evidence="2" key="1">
    <citation type="submission" date="2013-10" db="EMBL/GenBank/DDBJ databases">
        <title>Genomic analysis of the causative agents of coccidiosis in chickens.</title>
        <authorList>
            <person name="Reid A.J."/>
            <person name="Blake D."/>
            <person name="Billington K."/>
            <person name="Browne H."/>
            <person name="Dunn M."/>
            <person name="Hung S."/>
            <person name="Kawahara F."/>
            <person name="Miranda-Saavedra D."/>
            <person name="Mourier T."/>
            <person name="Nagra H."/>
            <person name="Otto T.D."/>
            <person name="Rawlings N."/>
            <person name="Sanchez A."/>
            <person name="Sanders M."/>
            <person name="Subramaniam C."/>
            <person name="Tay Y."/>
            <person name="Dear P."/>
            <person name="Doerig C."/>
            <person name="Gruber A."/>
            <person name="Parkinson J."/>
            <person name="Shirley M."/>
            <person name="Wan K.L."/>
            <person name="Berriman M."/>
            <person name="Tomley F."/>
            <person name="Pain A."/>
        </authorList>
    </citation>
    <scope>NUCLEOTIDE SEQUENCE [LARGE SCALE GENOMIC DNA]</scope>
    <source>
        <strain evidence="2">Houghton</strain>
    </source>
</reference>
<dbReference type="Proteomes" id="UP000030754">
    <property type="component" value="Unassembled WGS sequence"/>
</dbReference>
<name>U6ML63_9EIME</name>
<evidence type="ECO:0000256" key="1">
    <source>
        <dbReference type="SAM" id="MobiDB-lite"/>
    </source>
</evidence>